<dbReference type="PANTHER" id="PTHR43248:SF25">
    <property type="entry name" value="AB HYDROLASE-1 DOMAIN-CONTAINING PROTEIN-RELATED"/>
    <property type="match status" value="1"/>
</dbReference>
<dbReference type="InterPro" id="IPR051601">
    <property type="entry name" value="Serine_prot/Carboxylest_S33"/>
</dbReference>
<comment type="caution">
    <text evidence="5">The sequence shown here is derived from an EMBL/GenBank/DDBJ whole genome shotgun (WGS) entry which is preliminary data.</text>
</comment>
<evidence type="ECO:0000256" key="2">
    <source>
        <dbReference type="ARBA" id="ARBA00022801"/>
    </source>
</evidence>
<dbReference type="GO" id="GO:0016787">
    <property type="term" value="F:hydrolase activity"/>
    <property type="evidence" value="ECO:0007669"/>
    <property type="project" value="UniProtKB-KW"/>
</dbReference>
<evidence type="ECO:0000256" key="1">
    <source>
        <dbReference type="ARBA" id="ARBA00010088"/>
    </source>
</evidence>
<evidence type="ECO:0000313" key="5">
    <source>
        <dbReference type="EMBL" id="KAJ7328495.1"/>
    </source>
</evidence>
<name>A0AAD6ZLL2_9AGAR</name>
<dbReference type="Proteomes" id="UP001218218">
    <property type="component" value="Unassembled WGS sequence"/>
</dbReference>
<dbReference type="Gene3D" id="3.40.50.1820">
    <property type="entry name" value="alpha/beta hydrolase"/>
    <property type="match status" value="1"/>
</dbReference>
<dbReference type="Pfam" id="PF08386">
    <property type="entry name" value="Abhydrolase_4"/>
    <property type="match status" value="1"/>
</dbReference>
<keyword evidence="2" id="KW-0378">Hydrolase</keyword>
<evidence type="ECO:0008006" key="7">
    <source>
        <dbReference type="Google" id="ProtNLM"/>
    </source>
</evidence>
<feature type="domain" description="Peptidase S33 tripeptidyl aminopeptidase-like C-terminal" evidence="4">
    <location>
        <begin position="410"/>
        <end position="480"/>
    </location>
</feature>
<evidence type="ECO:0000259" key="3">
    <source>
        <dbReference type="Pfam" id="PF00561"/>
    </source>
</evidence>
<dbReference type="EMBL" id="JARIHO010000039">
    <property type="protein sequence ID" value="KAJ7328495.1"/>
    <property type="molecule type" value="Genomic_DNA"/>
</dbReference>
<evidence type="ECO:0000259" key="4">
    <source>
        <dbReference type="Pfam" id="PF08386"/>
    </source>
</evidence>
<sequence>MFSLAFHRFIFATIYITITLAAEFHWQKFQVPLDYSAPQNGSASIAIARYPSTSPKAQYRGPILFNPGGLGGSGVDAIVDNGAAFASVFGDEFDIMGFDPRGISYSTPTISFFTSDAERRFLIPSTTTILYPSLNASSNALGTVWAQNQLLGKLALARDTDDILQHISTDNIARDMLRISEAFGSESCNTGVFREYGSVLGATFATLFPDKVGRIIIDGVFKMKSYFTSNMTSMIEDVDASLEEFFEGCHGAGPEICPFYEPTVSAISAKQDAVTESVKQQPIAVVTPGSYGLMDVGFLRNTVLEALFDPYDDVTGFVPLGKSLAALAKGDATLIYNQSAVPTFECSASNSTTLHENNLEAYMTIGCGDAVQINDTLAELQDYWVGGLKHPCLLRASIPYSSGAVGAKNVSFPLLLVGNRLDAGTAHAGAVQTAEAFPGSVVLTQDSLGHTSLVAPSQCLWGYPREYFVNGTLPAVGTSCPIDIELENSQRLGEEVDGCRVGDQQSCAQDYSRRVL</sequence>
<feature type="domain" description="AB hydrolase-1" evidence="3">
    <location>
        <begin position="62"/>
        <end position="238"/>
    </location>
</feature>
<dbReference type="PANTHER" id="PTHR43248">
    <property type="entry name" value="2-SUCCINYL-6-HYDROXY-2,4-CYCLOHEXADIENE-1-CARBOXYLATE SYNTHASE"/>
    <property type="match status" value="1"/>
</dbReference>
<dbReference type="SUPFAM" id="SSF53474">
    <property type="entry name" value="alpha/beta-Hydrolases"/>
    <property type="match status" value="1"/>
</dbReference>
<accession>A0AAD6ZLL2</accession>
<dbReference type="InterPro" id="IPR029058">
    <property type="entry name" value="AB_hydrolase_fold"/>
</dbReference>
<dbReference type="InterPro" id="IPR000073">
    <property type="entry name" value="AB_hydrolase_1"/>
</dbReference>
<dbReference type="InterPro" id="IPR013595">
    <property type="entry name" value="Pept_S33_TAP-like_C"/>
</dbReference>
<reference evidence="5" key="1">
    <citation type="submission" date="2023-03" db="EMBL/GenBank/DDBJ databases">
        <title>Massive genome expansion in bonnet fungi (Mycena s.s.) driven by repeated elements and novel gene families across ecological guilds.</title>
        <authorList>
            <consortium name="Lawrence Berkeley National Laboratory"/>
            <person name="Harder C.B."/>
            <person name="Miyauchi S."/>
            <person name="Viragh M."/>
            <person name="Kuo A."/>
            <person name="Thoen E."/>
            <person name="Andreopoulos B."/>
            <person name="Lu D."/>
            <person name="Skrede I."/>
            <person name="Drula E."/>
            <person name="Henrissat B."/>
            <person name="Morin E."/>
            <person name="Kohler A."/>
            <person name="Barry K."/>
            <person name="LaButti K."/>
            <person name="Morin E."/>
            <person name="Salamov A."/>
            <person name="Lipzen A."/>
            <person name="Mereny Z."/>
            <person name="Hegedus B."/>
            <person name="Baldrian P."/>
            <person name="Stursova M."/>
            <person name="Weitz H."/>
            <person name="Taylor A."/>
            <person name="Grigoriev I.V."/>
            <person name="Nagy L.G."/>
            <person name="Martin F."/>
            <person name="Kauserud H."/>
        </authorList>
    </citation>
    <scope>NUCLEOTIDE SEQUENCE</scope>
    <source>
        <strain evidence="5">CBHHK002</strain>
    </source>
</reference>
<dbReference type="AlphaFoldDB" id="A0AAD6ZLL2"/>
<proteinExistence type="inferred from homology"/>
<protein>
    <recommendedName>
        <fullName evidence="7">Peptidase S33 tripeptidyl aminopeptidase-like C-terminal domain-containing protein</fullName>
    </recommendedName>
</protein>
<keyword evidence="6" id="KW-1185">Reference proteome</keyword>
<comment type="similarity">
    <text evidence="1">Belongs to the peptidase S33 family.</text>
</comment>
<gene>
    <name evidence="5" type="ORF">DFH08DRAFT_1024056</name>
</gene>
<evidence type="ECO:0000313" key="6">
    <source>
        <dbReference type="Proteomes" id="UP001218218"/>
    </source>
</evidence>
<dbReference type="Pfam" id="PF00561">
    <property type="entry name" value="Abhydrolase_1"/>
    <property type="match status" value="1"/>
</dbReference>
<organism evidence="5 6">
    <name type="scientific">Mycena albidolilacea</name>
    <dbReference type="NCBI Taxonomy" id="1033008"/>
    <lineage>
        <taxon>Eukaryota</taxon>
        <taxon>Fungi</taxon>
        <taxon>Dikarya</taxon>
        <taxon>Basidiomycota</taxon>
        <taxon>Agaricomycotina</taxon>
        <taxon>Agaricomycetes</taxon>
        <taxon>Agaricomycetidae</taxon>
        <taxon>Agaricales</taxon>
        <taxon>Marasmiineae</taxon>
        <taxon>Mycenaceae</taxon>
        <taxon>Mycena</taxon>
    </lineage>
</organism>